<proteinExistence type="predicted"/>
<protein>
    <submittedName>
        <fullName evidence="1">Uncharacterized protein</fullName>
    </submittedName>
</protein>
<evidence type="ECO:0000313" key="1">
    <source>
        <dbReference type="EMBL" id="OLP93431.1"/>
    </source>
</evidence>
<reference evidence="1 2" key="1">
    <citation type="submission" date="2016-02" db="EMBL/GenBank/DDBJ databases">
        <title>Genome analysis of coral dinoflagellate symbionts highlights evolutionary adaptations to a symbiotic lifestyle.</title>
        <authorList>
            <person name="Aranda M."/>
            <person name="Li Y."/>
            <person name="Liew Y.J."/>
            <person name="Baumgarten S."/>
            <person name="Simakov O."/>
            <person name="Wilson M."/>
            <person name="Piel J."/>
            <person name="Ashoor H."/>
            <person name="Bougouffa S."/>
            <person name="Bajic V.B."/>
            <person name="Ryu T."/>
            <person name="Ravasi T."/>
            <person name="Bayer T."/>
            <person name="Micklem G."/>
            <person name="Kim H."/>
            <person name="Bhak J."/>
            <person name="Lajeunesse T.C."/>
            <person name="Voolstra C.R."/>
        </authorList>
    </citation>
    <scope>NUCLEOTIDE SEQUENCE [LARGE SCALE GENOMIC DNA]</scope>
    <source>
        <strain evidence="1 2">CCMP2467</strain>
    </source>
</reference>
<sequence length="99" mass="10378">MGEDRLIAICNGFQGLGIVIPDNSQWMGSPSSCRSYARSVISHSRVSTDDMDKGNFQHAEVLLMGAAGFLSSAADSAVKVEAACLLLDATLATAFLSPL</sequence>
<keyword evidence="2" id="KW-1185">Reference proteome</keyword>
<comment type="caution">
    <text evidence="1">The sequence shown here is derived from an EMBL/GenBank/DDBJ whole genome shotgun (WGS) entry which is preliminary data.</text>
</comment>
<evidence type="ECO:0000313" key="2">
    <source>
        <dbReference type="Proteomes" id="UP000186817"/>
    </source>
</evidence>
<accession>A0A1Q9DE26</accession>
<name>A0A1Q9DE26_SYMMI</name>
<organism evidence="1 2">
    <name type="scientific">Symbiodinium microadriaticum</name>
    <name type="common">Dinoflagellate</name>
    <name type="synonym">Zooxanthella microadriatica</name>
    <dbReference type="NCBI Taxonomy" id="2951"/>
    <lineage>
        <taxon>Eukaryota</taxon>
        <taxon>Sar</taxon>
        <taxon>Alveolata</taxon>
        <taxon>Dinophyceae</taxon>
        <taxon>Suessiales</taxon>
        <taxon>Symbiodiniaceae</taxon>
        <taxon>Symbiodinium</taxon>
    </lineage>
</organism>
<dbReference type="EMBL" id="LSRX01000581">
    <property type="protein sequence ID" value="OLP93431.1"/>
    <property type="molecule type" value="Genomic_DNA"/>
</dbReference>
<dbReference type="AlphaFoldDB" id="A0A1Q9DE26"/>
<dbReference type="Proteomes" id="UP000186817">
    <property type="component" value="Unassembled WGS sequence"/>
</dbReference>
<gene>
    <name evidence="1" type="ORF">AK812_SmicGene24665</name>
</gene>